<dbReference type="GeneID" id="105913032"/>
<reference evidence="6" key="1">
    <citation type="submission" date="2025-08" db="UniProtKB">
        <authorList>
            <consortium name="RefSeq"/>
        </authorList>
    </citation>
    <scope>IDENTIFICATION</scope>
</reference>
<dbReference type="Proteomes" id="UP000515152">
    <property type="component" value="Chromosome 1"/>
</dbReference>
<keyword evidence="2 3" id="KW-0175">Coiled coil</keyword>
<dbReference type="PANTHER" id="PTHR23239">
    <property type="entry name" value="INTERMEDIATE FILAMENT"/>
    <property type="match status" value="1"/>
</dbReference>
<dbReference type="RefSeq" id="XP_031420345.1">
    <property type="nucleotide sequence ID" value="XM_031564485.2"/>
</dbReference>
<dbReference type="KEGG" id="char:105913032"/>
<organism evidence="5 6">
    <name type="scientific">Clupea harengus</name>
    <name type="common">Atlantic herring</name>
    <dbReference type="NCBI Taxonomy" id="7950"/>
    <lineage>
        <taxon>Eukaryota</taxon>
        <taxon>Metazoa</taxon>
        <taxon>Chordata</taxon>
        <taxon>Craniata</taxon>
        <taxon>Vertebrata</taxon>
        <taxon>Euteleostomi</taxon>
        <taxon>Actinopterygii</taxon>
        <taxon>Neopterygii</taxon>
        <taxon>Teleostei</taxon>
        <taxon>Clupei</taxon>
        <taxon>Clupeiformes</taxon>
        <taxon>Clupeoidei</taxon>
        <taxon>Clupeidae</taxon>
        <taxon>Clupea</taxon>
    </lineage>
</organism>
<protein>
    <submittedName>
        <fullName evidence="6">Keratin, type I cytoskeletal 13-like</fullName>
    </submittedName>
</protein>
<dbReference type="SMART" id="SM01391">
    <property type="entry name" value="Filament"/>
    <property type="match status" value="1"/>
</dbReference>
<dbReference type="Gene3D" id="1.20.5.500">
    <property type="entry name" value="Single helix bin"/>
    <property type="match status" value="1"/>
</dbReference>
<evidence type="ECO:0000259" key="4">
    <source>
        <dbReference type="PROSITE" id="PS51842"/>
    </source>
</evidence>
<dbReference type="FunFam" id="1.20.5.170:FF:000002">
    <property type="entry name" value="Type I keratin KA11"/>
    <property type="match status" value="1"/>
</dbReference>
<evidence type="ECO:0000313" key="5">
    <source>
        <dbReference type="Proteomes" id="UP000515152"/>
    </source>
</evidence>
<dbReference type="GO" id="GO:0005198">
    <property type="term" value="F:structural molecule activity"/>
    <property type="evidence" value="ECO:0007669"/>
    <property type="project" value="InterPro"/>
</dbReference>
<dbReference type="Gene3D" id="1.20.5.1160">
    <property type="entry name" value="Vasodilator-stimulated phosphoprotein"/>
    <property type="match status" value="1"/>
</dbReference>
<evidence type="ECO:0000256" key="3">
    <source>
        <dbReference type="SAM" id="Coils"/>
    </source>
</evidence>
<dbReference type="SUPFAM" id="SSF64593">
    <property type="entry name" value="Intermediate filament protein, coiled coil region"/>
    <property type="match status" value="2"/>
</dbReference>
<dbReference type="InterPro" id="IPR002957">
    <property type="entry name" value="Keratin_I"/>
</dbReference>
<name>A0A6P8F993_CLUHA</name>
<proteinExistence type="predicted"/>
<evidence type="ECO:0000313" key="6">
    <source>
        <dbReference type="RefSeq" id="XP_031420345.1"/>
    </source>
</evidence>
<dbReference type="PRINTS" id="PR01248">
    <property type="entry name" value="TYPE1KERATIN"/>
</dbReference>
<dbReference type="Gene3D" id="1.20.5.170">
    <property type="match status" value="1"/>
</dbReference>
<sequence>MATTFSRRVSMSSGSSIAGGLSGLSLSGGGGRMSVMRAGSVYGGAGGSGVRISSAFGAGGGGGAGFGFAAGGGGGGGFSLAAGGGASEAVVGNGKFTMQNLNDRLASYLAKVHTLEKANAELELKIGQFLAAKIAPASHDFSGFMVTIGDLQARIMAIISVKGVAVLSIDNAKLAADDYRVKYEAELAMRLSVEADIAGLRRVLDDLTLSKSDLAMQITGIQEEVAFLKKIHQEDLLVVRGQIGGTVNVEVDAAPQDDLTIVLAGIREHYEAVATKNRKELEVWFQAKSEALSREVLTSTATLQTSTSEVTSIRTTAQALQIELQGLISMKASMEATLAETQTRYAGMLASFQMQVSSLEEQLGALRGGLEHQGHEYALLLDIKTRLELEIAEYSRLLGGGAYAHSHISSASTYSASTVSASTVAASTVAAAAVSAAAVSAATVSAVIESAAVEAASTSTTRTRVVTVTEELVDGLVVSSSTSSSVIGS</sequence>
<feature type="coiled-coil region" evidence="3">
    <location>
        <begin position="98"/>
        <end position="125"/>
    </location>
</feature>
<dbReference type="AlphaFoldDB" id="A0A6P8F993"/>
<dbReference type="OrthoDB" id="2441647at2759"/>
<accession>A0A6P8F993</accession>
<feature type="domain" description="IF rod" evidence="4">
    <location>
        <begin position="94"/>
        <end position="405"/>
    </location>
</feature>
<evidence type="ECO:0000256" key="2">
    <source>
        <dbReference type="ARBA" id="ARBA00023054"/>
    </source>
</evidence>
<evidence type="ECO:0000256" key="1">
    <source>
        <dbReference type="ARBA" id="ARBA00022754"/>
    </source>
</evidence>
<keyword evidence="1" id="KW-0403">Intermediate filament</keyword>
<dbReference type="InterPro" id="IPR039008">
    <property type="entry name" value="IF_rod_dom"/>
</dbReference>
<dbReference type="GO" id="GO:0005882">
    <property type="term" value="C:intermediate filament"/>
    <property type="evidence" value="ECO:0007669"/>
    <property type="project" value="UniProtKB-KW"/>
</dbReference>
<dbReference type="Pfam" id="PF00038">
    <property type="entry name" value="Filament"/>
    <property type="match status" value="1"/>
</dbReference>
<dbReference type="PROSITE" id="PS51842">
    <property type="entry name" value="IF_ROD_2"/>
    <property type="match status" value="1"/>
</dbReference>
<gene>
    <name evidence="6" type="primary">LOC105913032</name>
</gene>
<keyword evidence="5" id="KW-1185">Reference proteome</keyword>
<dbReference type="PANTHER" id="PTHR23239:SF367">
    <property type="entry name" value="KERATIN 15-RELATED"/>
    <property type="match status" value="1"/>
</dbReference>